<feature type="region of interest" description="Disordered" evidence="7">
    <location>
        <begin position="440"/>
        <end position="461"/>
    </location>
</feature>
<proteinExistence type="inferred from homology"/>
<dbReference type="Pfam" id="PF14214">
    <property type="entry name" value="Helitron_like_N"/>
    <property type="match status" value="1"/>
</dbReference>
<comment type="caution">
    <text evidence="12">The sequence shown here is derived from an EMBL/GenBank/DDBJ whole genome shotgun (WGS) entry which is preliminary data.</text>
</comment>
<dbReference type="InterPro" id="IPR047192">
    <property type="entry name" value="Euk_RPA1_DBD_C"/>
</dbReference>
<keyword evidence="13" id="KW-1185">Reference proteome</keyword>
<comment type="similarity">
    <text evidence="1">Belongs to the replication factor A protein 1 family.</text>
</comment>
<accession>A0A445B350</accession>
<dbReference type="PANTHER" id="PTHR45786:SF74">
    <property type="entry name" value="ATP-DEPENDENT DNA HELICASE"/>
    <property type="match status" value="1"/>
</dbReference>
<evidence type="ECO:0000259" key="9">
    <source>
        <dbReference type="Pfam" id="PF05970"/>
    </source>
</evidence>
<keyword evidence="2" id="KW-0479">Metal-binding</keyword>
<keyword evidence="6" id="KW-0227">DNA damage</keyword>
<organism evidence="12 13">
    <name type="scientific">Arachis hypogaea</name>
    <name type="common">Peanut</name>
    <dbReference type="NCBI Taxonomy" id="3818"/>
    <lineage>
        <taxon>Eukaryota</taxon>
        <taxon>Viridiplantae</taxon>
        <taxon>Streptophyta</taxon>
        <taxon>Embryophyta</taxon>
        <taxon>Tracheophyta</taxon>
        <taxon>Spermatophyta</taxon>
        <taxon>Magnoliopsida</taxon>
        <taxon>eudicotyledons</taxon>
        <taxon>Gunneridae</taxon>
        <taxon>Pentapetalae</taxon>
        <taxon>rosids</taxon>
        <taxon>fabids</taxon>
        <taxon>Fabales</taxon>
        <taxon>Fabaceae</taxon>
        <taxon>Papilionoideae</taxon>
        <taxon>50 kb inversion clade</taxon>
        <taxon>dalbergioids sensu lato</taxon>
        <taxon>Dalbergieae</taxon>
        <taxon>Pterocarpus clade</taxon>
        <taxon>Arachis</taxon>
    </lineage>
</organism>
<evidence type="ECO:0000259" key="10">
    <source>
        <dbReference type="Pfam" id="PF08646"/>
    </source>
</evidence>
<name>A0A445B350_ARAHY</name>
<dbReference type="Proteomes" id="UP000289738">
    <property type="component" value="Chromosome A10"/>
</dbReference>
<feature type="domain" description="Replication factor A C-terminal" evidence="10">
    <location>
        <begin position="294"/>
        <end position="376"/>
    </location>
</feature>
<keyword evidence="6" id="KW-0547">Nucleotide-binding</keyword>
<dbReference type="InterPro" id="IPR010285">
    <property type="entry name" value="DNA_helicase_pif1-like_DEAD"/>
</dbReference>
<dbReference type="Pfam" id="PF05970">
    <property type="entry name" value="PIF1"/>
    <property type="match status" value="1"/>
</dbReference>
<evidence type="ECO:0000256" key="6">
    <source>
        <dbReference type="RuleBase" id="RU363044"/>
    </source>
</evidence>
<evidence type="ECO:0000313" key="13">
    <source>
        <dbReference type="Proteomes" id="UP000289738"/>
    </source>
</evidence>
<dbReference type="GO" id="GO:0005524">
    <property type="term" value="F:ATP binding"/>
    <property type="evidence" value="ECO:0007669"/>
    <property type="project" value="UniProtKB-KW"/>
</dbReference>
<keyword evidence="6" id="KW-0234">DNA repair</keyword>
<dbReference type="EMBL" id="SDMP01000010">
    <property type="protein sequence ID" value="RYR33080.1"/>
    <property type="molecule type" value="Genomic_DNA"/>
</dbReference>
<dbReference type="PANTHER" id="PTHR45786">
    <property type="entry name" value="DNA BINDING PROTEIN-LIKE"/>
    <property type="match status" value="1"/>
</dbReference>
<evidence type="ECO:0000259" key="11">
    <source>
        <dbReference type="Pfam" id="PF14214"/>
    </source>
</evidence>
<comment type="cofactor">
    <cofactor evidence="6">
        <name>Mg(2+)</name>
        <dbReference type="ChEBI" id="CHEBI:18420"/>
    </cofactor>
</comment>
<dbReference type="GO" id="GO:0006310">
    <property type="term" value="P:DNA recombination"/>
    <property type="evidence" value="ECO:0007669"/>
    <property type="project" value="UniProtKB-KW"/>
</dbReference>
<dbReference type="AlphaFoldDB" id="A0A445B350"/>
<dbReference type="EC" id="5.6.2.3" evidence="6"/>
<dbReference type="InterPro" id="IPR003871">
    <property type="entry name" value="RFA1B/D_OB_1st"/>
</dbReference>
<keyword evidence="5" id="KW-0238">DNA-binding</keyword>
<feature type="domain" description="Replication protein A 70 kDa DNA-binding subunit B/D first OB fold" evidence="8">
    <location>
        <begin position="5"/>
        <end position="108"/>
    </location>
</feature>
<evidence type="ECO:0000256" key="3">
    <source>
        <dbReference type="ARBA" id="ARBA00022771"/>
    </source>
</evidence>
<evidence type="ECO:0000256" key="5">
    <source>
        <dbReference type="ARBA" id="ARBA00023125"/>
    </source>
</evidence>
<dbReference type="Pfam" id="PF08646">
    <property type="entry name" value="Rep_fac-A_C"/>
    <property type="match status" value="1"/>
</dbReference>
<dbReference type="InterPro" id="IPR012340">
    <property type="entry name" value="NA-bd_OB-fold"/>
</dbReference>
<dbReference type="CDD" id="cd04480">
    <property type="entry name" value="RPA1_DBD_A_like"/>
    <property type="match status" value="1"/>
</dbReference>
<dbReference type="GO" id="GO:0008270">
    <property type="term" value="F:zinc ion binding"/>
    <property type="evidence" value="ECO:0007669"/>
    <property type="project" value="UniProtKB-KW"/>
</dbReference>
<protein>
    <recommendedName>
        <fullName evidence="6">ATP-dependent DNA helicase</fullName>
        <ecNumber evidence="6">5.6.2.3</ecNumber>
    </recommendedName>
</protein>
<dbReference type="SUPFAM" id="SSF50249">
    <property type="entry name" value="Nucleic acid-binding proteins"/>
    <property type="match status" value="3"/>
</dbReference>
<gene>
    <name evidence="12" type="ORF">Ahy_A10g047642</name>
</gene>
<sequence length="1234" mass="140306">MPPPFDMISKMHPPREAWRLKVRVLRLWVVPSFGNHEVANSMEMILLDEHCEKIQATVKKPLLNRFRDHIVEGQVYRMAYFSVVSNHGSYRATSHEFKLVFLHRTTVVAVDEDVIPKTCFNMFPFSELLNMTQDYDFLVDVIGLLTSVGEEKEYAREGKIVKMIALELTSKDLTVRCALFGDYVNQVNHFLASGYVEQSVVVIQLAKVKFFRGQVGLQNVMYATQMLFNLDIPEVVEFRQSMIEQGVSGTQPLFIANEGKVLSLEDDFMRLTRKCTIEELQDNNQEGSFIIFGAIQGIVEDGGWWYSACVCGKGIYPQNGAYYCDFCLKHITNVTPRFKIKVTVEDHTGEGIFLLFDREASYLLKKSCADLFTEVQRDASVICGDTYPPIFQGLIGKKLLLKVDTKGVPHDTFYGTFQVTRICDDSTIIAMFELPNYDADDESSPKKEHDLHKSVPAGKADVGIKKESSDSFIKTEKDAGDCAGILCKSPVLIDFLAEKQPVISVGTEFVGLIDGEHGKEEKTPSNDTLSDDLSIEIDILLSSTEKETQELLSHVLEAPSQNGEKLTHENHVVTSKSKRNLNPQFEEVAVDADGRGFKVAKMSHNSVRAREYRRNCLKRKRTQTHHRNAREVLDSSVPVLSLNDYMENLFEVSQNVNQSSHLTLSGCLDVGDPNYECSICGACFWLLKRVERESTVNRPIFTACCSKGKIQLPYLQKPPDLLYDLINGHDSKSLYFQKNIRSYNSMFAFTSLGGKVLDSVNDGRGPPQFIISGQNYHRIGSLLPVAGEKPKFAQLYVYDTQHEIMHRQRIFGQTSEIDKELIIELLQMIDTHNVIAQSFRRVRELYECHPSEIFSLKLYSQRNVDRRMYSAPSCDEVAALIVGDFDSSDHGRDIIVRSTGGRLQRIYETHALYWPLQYPLLFPYGEDGYQLNIGYRGQQLGYVPGRRTRVSLREFICFRLQIREHKDGIIHKSRRLFQQFVVDCFTMIESQRLYEIRMKQSTIRGEVLQGIEEAMHRGDDEASSIGTRIILPSSFTGGRRYMFNRCQDAMAICKHFGYPDLFLTITCNPNWPEFQRFTEWERIPIADRPDISCRVFHAKLKCLLSDLKEGVFFCPLNAARLRSEKKIVINVASSGIASLLLPGGKTAHSMFNIPVDLTEDTVCRIKNDSPKAEGQTLSTVGLFLRRPVFSHGQLYVALSRVRNRNGLKILLCDEGLVDTARTENVVFKEVFDKI</sequence>
<evidence type="ECO:0000256" key="4">
    <source>
        <dbReference type="ARBA" id="ARBA00022833"/>
    </source>
</evidence>
<evidence type="ECO:0000259" key="8">
    <source>
        <dbReference type="Pfam" id="PF02721"/>
    </source>
</evidence>
<dbReference type="GO" id="GO:0006281">
    <property type="term" value="P:DNA repair"/>
    <property type="evidence" value="ECO:0007669"/>
    <property type="project" value="UniProtKB-KW"/>
</dbReference>
<dbReference type="Pfam" id="PF02721">
    <property type="entry name" value="DUF223"/>
    <property type="match status" value="1"/>
</dbReference>
<evidence type="ECO:0000256" key="7">
    <source>
        <dbReference type="SAM" id="MobiDB-lite"/>
    </source>
</evidence>
<dbReference type="GO" id="GO:0000723">
    <property type="term" value="P:telomere maintenance"/>
    <property type="evidence" value="ECO:0007669"/>
    <property type="project" value="InterPro"/>
</dbReference>
<dbReference type="CDD" id="cd04481">
    <property type="entry name" value="RPA1_DBD_B_like"/>
    <property type="match status" value="1"/>
</dbReference>
<feature type="compositionally biased region" description="Basic and acidic residues" evidence="7">
    <location>
        <begin position="443"/>
        <end position="453"/>
    </location>
</feature>
<dbReference type="Gene3D" id="2.40.50.140">
    <property type="entry name" value="Nucleic acid-binding proteins"/>
    <property type="match status" value="3"/>
</dbReference>
<keyword evidence="4" id="KW-0862">Zinc</keyword>
<feature type="domain" description="Helitron helicase-like" evidence="11">
    <location>
        <begin position="955"/>
        <end position="1112"/>
    </location>
</feature>
<keyword evidence="6" id="KW-0233">DNA recombination</keyword>
<keyword evidence="3" id="KW-0863">Zinc-finger</keyword>
<keyword evidence="6" id="KW-0378">Hydrolase</keyword>
<dbReference type="GO" id="GO:0003677">
    <property type="term" value="F:DNA binding"/>
    <property type="evidence" value="ECO:0007669"/>
    <property type="project" value="UniProtKB-KW"/>
</dbReference>
<keyword evidence="6" id="KW-0347">Helicase</keyword>
<comment type="similarity">
    <text evidence="6">Belongs to the helicase family.</text>
</comment>
<evidence type="ECO:0000313" key="12">
    <source>
        <dbReference type="EMBL" id="RYR33080.1"/>
    </source>
</evidence>
<dbReference type="GO" id="GO:0043139">
    <property type="term" value="F:5'-3' DNA helicase activity"/>
    <property type="evidence" value="ECO:0007669"/>
    <property type="project" value="UniProtKB-EC"/>
</dbReference>
<dbReference type="GO" id="GO:0016887">
    <property type="term" value="F:ATP hydrolysis activity"/>
    <property type="evidence" value="ECO:0007669"/>
    <property type="project" value="RHEA"/>
</dbReference>
<evidence type="ECO:0000256" key="1">
    <source>
        <dbReference type="ARBA" id="ARBA00005690"/>
    </source>
</evidence>
<dbReference type="InterPro" id="IPR013955">
    <property type="entry name" value="Rep_factor-A_C"/>
</dbReference>
<keyword evidence="6" id="KW-0067">ATP-binding</keyword>
<dbReference type="InterPro" id="IPR025476">
    <property type="entry name" value="Helitron_helicase-like"/>
</dbReference>
<dbReference type="CDD" id="cd04476">
    <property type="entry name" value="RPA1_DBD_C"/>
    <property type="match status" value="1"/>
</dbReference>
<comment type="catalytic activity">
    <reaction evidence="6">
        <text>ATP + H2O = ADP + phosphate + H(+)</text>
        <dbReference type="Rhea" id="RHEA:13065"/>
        <dbReference type="ChEBI" id="CHEBI:15377"/>
        <dbReference type="ChEBI" id="CHEBI:15378"/>
        <dbReference type="ChEBI" id="CHEBI:30616"/>
        <dbReference type="ChEBI" id="CHEBI:43474"/>
        <dbReference type="ChEBI" id="CHEBI:456216"/>
        <dbReference type="EC" id="5.6.2.3"/>
    </reaction>
</comment>
<feature type="domain" description="DNA helicase Pif1-like DEAD-box helicase" evidence="9">
    <location>
        <begin position="1119"/>
        <end position="1174"/>
    </location>
</feature>
<evidence type="ECO:0000256" key="2">
    <source>
        <dbReference type="ARBA" id="ARBA00022723"/>
    </source>
</evidence>
<reference evidence="12 13" key="1">
    <citation type="submission" date="2019-01" db="EMBL/GenBank/DDBJ databases">
        <title>Sequencing of cultivated peanut Arachis hypogaea provides insights into genome evolution and oil improvement.</title>
        <authorList>
            <person name="Chen X."/>
        </authorList>
    </citation>
    <scope>NUCLEOTIDE SEQUENCE [LARGE SCALE GENOMIC DNA]</scope>
    <source>
        <strain evidence="13">cv. Fuhuasheng</strain>
        <tissue evidence="12">Leaves</tissue>
    </source>
</reference>
<dbReference type="STRING" id="3818.A0A445B350"/>